<gene>
    <name evidence="1" type="ORF">FLL46_07030</name>
</gene>
<dbReference type="EMBL" id="VIKS01000004">
    <property type="protein sequence ID" value="TQV88274.1"/>
    <property type="molecule type" value="Genomic_DNA"/>
</dbReference>
<organism evidence="1 2">
    <name type="scientific">Aliikangiella coralliicola</name>
    <dbReference type="NCBI Taxonomy" id="2592383"/>
    <lineage>
        <taxon>Bacteria</taxon>
        <taxon>Pseudomonadati</taxon>
        <taxon>Pseudomonadota</taxon>
        <taxon>Gammaproteobacteria</taxon>
        <taxon>Oceanospirillales</taxon>
        <taxon>Pleioneaceae</taxon>
        <taxon>Aliikangiella</taxon>
    </lineage>
</organism>
<accession>A0A545UFM6</accession>
<evidence type="ECO:0000313" key="2">
    <source>
        <dbReference type="Proteomes" id="UP000315439"/>
    </source>
</evidence>
<protein>
    <recommendedName>
        <fullName evidence="3">Four helix bundle protein</fullName>
    </recommendedName>
</protein>
<name>A0A545UFM6_9GAMM</name>
<proteinExistence type="predicted"/>
<dbReference type="RefSeq" id="WP_142892782.1">
    <property type="nucleotide sequence ID" value="NZ_ML660162.1"/>
</dbReference>
<dbReference type="AlphaFoldDB" id="A0A545UFM6"/>
<sequence length="109" mass="12635">MKINNGFKPGQIEAFKRRGLGELVEKWIDLVRQGQPNIRNPSVINKGKEVIPVVYSAVEGYFRSENKKFDGEYILRLLKELKSLPEDELQHYISKVEMFIIELNRAAKS</sequence>
<dbReference type="Proteomes" id="UP000315439">
    <property type="component" value="Unassembled WGS sequence"/>
</dbReference>
<comment type="caution">
    <text evidence="1">The sequence shown here is derived from an EMBL/GenBank/DDBJ whole genome shotgun (WGS) entry which is preliminary data.</text>
</comment>
<evidence type="ECO:0008006" key="3">
    <source>
        <dbReference type="Google" id="ProtNLM"/>
    </source>
</evidence>
<dbReference type="OrthoDB" id="9889725at2"/>
<reference evidence="1 2" key="1">
    <citation type="submission" date="2019-07" db="EMBL/GenBank/DDBJ databases">
        <title>Draft genome for Aliikangiella sp. M105.</title>
        <authorList>
            <person name="Wang G."/>
        </authorList>
    </citation>
    <scope>NUCLEOTIDE SEQUENCE [LARGE SCALE GENOMIC DNA]</scope>
    <source>
        <strain evidence="1 2">M105</strain>
    </source>
</reference>
<evidence type="ECO:0000313" key="1">
    <source>
        <dbReference type="EMBL" id="TQV88274.1"/>
    </source>
</evidence>
<keyword evidence="2" id="KW-1185">Reference proteome</keyword>